<comment type="caution">
    <text evidence="3">The sequence shown here is derived from an EMBL/GenBank/DDBJ whole genome shotgun (WGS) entry which is preliminary data.</text>
</comment>
<dbReference type="Pfam" id="PF09992">
    <property type="entry name" value="NAGPA"/>
    <property type="match status" value="1"/>
</dbReference>
<feature type="compositionally biased region" description="Basic and acidic residues" evidence="1">
    <location>
        <begin position="23"/>
        <end position="33"/>
    </location>
</feature>
<dbReference type="PANTHER" id="PTHR40446">
    <property type="entry name" value="N-ACETYLGLUCOSAMINE-1-PHOSPHODIESTER ALPHA-N-ACETYLGLUCOSAMINIDASE"/>
    <property type="match status" value="1"/>
</dbReference>
<evidence type="ECO:0000313" key="3">
    <source>
        <dbReference type="EMBL" id="GIN56250.1"/>
    </source>
</evidence>
<organism evidence="3 4">
    <name type="scientific">Lederbergia ruris</name>
    <dbReference type="NCBI Taxonomy" id="217495"/>
    <lineage>
        <taxon>Bacteria</taxon>
        <taxon>Bacillati</taxon>
        <taxon>Bacillota</taxon>
        <taxon>Bacilli</taxon>
        <taxon>Bacillales</taxon>
        <taxon>Bacillaceae</taxon>
        <taxon>Lederbergia</taxon>
    </lineage>
</organism>
<dbReference type="Gene3D" id="2.60.120.430">
    <property type="entry name" value="Galactose-binding lectin"/>
    <property type="match status" value="1"/>
</dbReference>
<gene>
    <name evidence="3" type="ORF">J8TS2_05690</name>
</gene>
<dbReference type="RefSeq" id="WP_212965435.1">
    <property type="nucleotide sequence ID" value="NZ_BORB01000003.1"/>
</dbReference>
<dbReference type="EMBL" id="BORB01000003">
    <property type="protein sequence ID" value="GIN56250.1"/>
    <property type="molecule type" value="Genomic_DNA"/>
</dbReference>
<feature type="domain" description="Phosphodiester glycosidase" evidence="2">
    <location>
        <begin position="243"/>
        <end position="405"/>
    </location>
</feature>
<dbReference type="PANTHER" id="PTHR40446:SF2">
    <property type="entry name" value="N-ACETYLGLUCOSAMINE-1-PHOSPHODIESTER ALPHA-N-ACETYLGLUCOSAMINIDASE"/>
    <property type="match status" value="1"/>
</dbReference>
<evidence type="ECO:0000313" key="4">
    <source>
        <dbReference type="Proteomes" id="UP000679950"/>
    </source>
</evidence>
<sequence>MLKSNKSVHIPEHIELLESPELGGEKNIRREESPNESSWSLQKEDTFQIAPGMTHSQQILQNEKFQQSIHILQVDPHNQYINPIVFSSKGKVEFLETVGNMQKELIEQGKNIVAGVNGDFFSWLGVPTGLQICNGEIFTSPSRIKVLLAIMANGQPLLKDRVKMNATVSFECGCSMAVEAINRTRYLKHTNHAFLYNRRFGSSTRTPEGVVEVVIQVPDGRIFPNKQVTGVVESIIQSADTPIEKGQLVLSVSGSAADWIQKQVRIGDKVNINVSLNQGLNEVRHVISGNSTLGFVLLRDGEIPREILDPEISLNRDRHPRTMIAIKQGSLYIVVVDGRQPGHSNGITLAEGAYYLQSIGMEAAINIDGGGSTTCYIRQPGDERPIIVNRPSDGFERAVGNGLFFETMAPISTLNSLVVKPDSPIRVMAGSKVQFEVKGQDRFFNAVPVRPSTLTWSVDGRIGYMEENHTFRAGSSKGSGELTVHSGAVSQQCSIQVVEEITRLEVNPPTIVVEPGGEIALDIRGFDRAGNKVWVSPDQLDWSIKGGIGSVSTMGILQASQDIKQGKITAKYKDLEVEIQVSVGKPPKTLATFDSLKGLTVYGERAVADSVTLTLAPRPEPVRFGTFSGKLTYDFTNISGASKAVIQFLDDNGKKGLEIEGEPYRFGLWVYGDSNDHWLRIGIADANGESRSLNFTEPGGLNWTGWKYVYADIAENTAFPITVRYLFITETNDANKNAGVLYFDHLRAEYVKIEEDLEGPVFSHPMPVPNQTIKDEHPMVSLTLKDDDSGIDPSSIQVWINGKMVEHTFDPTTGLVSAPITPASQMATYQVMIEAADMCGNPMVPKASWEFEWIPLRNLNEN</sequence>
<dbReference type="InterPro" id="IPR018711">
    <property type="entry name" value="NAGPA"/>
</dbReference>
<dbReference type="Proteomes" id="UP000679950">
    <property type="component" value="Unassembled WGS sequence"/>
</dbReference>
<evidence type="ECO:0000256" key="1">
    <source>
        <dbReference type="SAM" id="MobiDB-lite"/>
    </source>
</evidence>
<keyword evidence="4" id="KW-1185">Reference proteome</keyword>
<proteinExistence type="predicted"/>
<feature type="region of interest" description="Disordered" evidence="1">
    <location>
        <begin position="19"/>
        <end position="41"/>
    </location>
</feature>
<reference evidence="3 4" key="1">
    <citation type="submission" date="2021-03" db="EMBL/GenBank/DDBJ databases">
        <title>Antimicrobial resistance genes in bacteria isolated from Japanese honey, and their potential for conferring macrolide and lincosamide resistance in the American foulbrood pathogen Paenibacillus larvae.</title>
        <authorList>
            <person name="Okamoto M."/>
            <person name="Kumagai M."/>
            <person name="Kanamori H."/>
            <person name="Takamatsu D."/>
        </authorList>
    </citation>
    <scope>NUCLEOTIDE SEQUENCE [LARGE SCALE GENOMIC DNA]</scope>
    <source>
        <strain evidence="3 4">J8TS2</strain>
    </source>
</reference>
<protein>
    <recommendedName>
        <fullName evidence="2">Phosphodiester glycosidase domain-containing protein</fullName>
    </recommendedName>
</protein>
<accession>A0ABQ4KE60</accession>
<name>A0ABQ4KE60_9BACI</name>
<evidence type="ECO:0000259" key="2">
    <source>
        <dbReference type="Pfam" id="PF09992"/>
    </source>
</evidence>